<keyword evidence="1" id="KW-0479">Metal-binding</keyword>
<gene>
    <name evidence="4" type="ORF">NMN56_024955</name>
</gene>
<evidence type="ECO:0000313" key="5">
    <source>
        <dbReference type="Proteomes" id="UP001214441"/>
    </source>
</evidence>
<dbReference type="SUPFAM" id="SSF48239">
    <property type="entry name" value="Terpenoid cyclases/Protein prenyltransferases"/>
    <property type="match status" value="2"/>
</dbReference>
<dbReference type="EMBL" id="JANCPR020000026">
    <property type="protein sequence ID" value="MDJ1135150.1"/>
    <property type="molecule type" value="Genomic_DNA"/>
</dbReference>
<evidence type="ECO:0000313" key="4">
    <source>
        <dbReference type="EMBL" id="MDJ1135150.1"/>
    </source>
</evidence>
<keyword evidence="5" id="KW-1185">Reference proteome</keyword>
<dbReference type="Pfam" id="PF13243">
    <property type="entry name" value="SQHop_cyclase_C"/>
    <property type="match status" value="1"/>
</dbReference>
<dbReference type="Proteomes" id="UP001214441">
    <property type="component" value="Unassembled WGS sequence"/>
</dbReference>
<dbReference type="RefSeq" id="WP_274043240.1">
    <property type="nucleotide sequence ID" value="NZ_JANCPR020000026.1"/>
</dbReference>
<name>A0ABT7A1E2_9ACTN</name>
<dbReference type="InterPro" id="IPR032696">
    <property type="entry name" value="SQ_cyclase_C"/>
</dbReference>
<feature type="region of interest" description="Disordered" evidence="2">
    <location>
        <begin position="513"/>
        <end position="543"/>
    </location>
</feature>
<reference evidence="4 5" key="1">
    <citation type="submission" date="2023-05" db="EMBL/GenBank/DDBJ databases">
        <title>Streptantibioticus silvisoli sp. nov., acidotolerant actinomycetes 1 from pine litter.</title>
        <authorList>
            <person name="Swiecimska M."/>
            <person name="Golinska P."/>
            <person name="Sangal V."/>
            <person name="Wachnowicz B."/>
            <person name="Goodfellow M."/>
        </authorList>
    </citation>
    <scope>NUCLEOTIDE SEQUENCE [LARGE SCALE GENOMIC DNA]</scope>
    <source>
        <strain evidence="4 5">DSM 42109</strain>
    </source>
</reference>
<proteinExistence type="predicted"/>
<evidence type="ECO:0000256" key="1">
    <source>
        <dbReference type="ARBA" id="ARBA00022723"/>
    </source>
</evidence>
<sequence>MKVRTTPNRRETWNAQAFPPSLPLAVDRLRERLFRRVDAHGAVRDPCHGRALETALLLRLLRRFCVEEGEQRRLEDHLRSRREADEPLDRLLARTALSPEGAVNETLREQLISQVPEFTGSRKRLLIDVFLSLLDSRAPCRHDPAELNTIGLHGWAAVQVTALKVILAGLEHDIATVRDGDVELLLSTQRGPWVWEGNLLIHLSVLHALSFLRDTDHVIREGITKALRHRRSDGGIPFITDADTWCTVTAGVALASVDTPGERLGPLAEHVARQQRPNGGWAFTDRALQTDVDDTSVSLEFLDTVDRVAHAGAIDRGLRSLLELRKPCGGFPTYGAESPPEACMTAAALNALSLQPHEHREVIRGGHDFLARQQRPTGNFASDWSASRYHTLFRAVLATRASPDPTSPTAQDVARRAMHAVRSGQNADGGWGQQPGEPSDPISTAYGLIALCQQDDARPAVPAAHRLLAAQQQDGAIPSAPDSIGPRPFIFTLPALADVFGLLALGHLQARLTGESHGTRRPTMAGPGPPRRQERHRGEGERR</sequence>
<protein>
    <submittedName>
        <fullName evidence="4">Prenyltransferase/squalene oxidase repeat-containing protein</fullName>
    </submittedName>
</protein>
<dbReference type="Gene3D" id="1.50.10.20">
    <property type="match status" value="1"/>
</dbReference>
<feature type="domain" description="Squalene cyclase C-terminal" evidence="3">
    <location>
        <begin position="339"/>
        <end position="506"/>
    </location>
</feature>
<accession>A0ABT7A1E2</accession>
<evidence type="ECO:0000259" key="3">
    <source>
        <dbReference type="Pfam" id="PF13243"/>
    </source>
</evidence>
<evidence type="ECO:0000256" key="2">
    <source>
        <dbReference type="SAM" id="MobiDB-lite"/>
    </source>
</evidence>
<dbReference type="InterPro" id="IPR008930">
    <property type="entry name" value="Terpenoid_cyclase/PrenylTrfase"/>
</dbReference>
<comment type="caution">
    <text evidence="4">The sequence shown here is derived from an EMBL/GenBank/DDBJ whole genome shotgun (WGS) entry which is preliminary data.</text>
</comment>
<organism evidence="4 5">
    <name type="scientific">Streptomyces iconiensis</name>
    <dbReference type="NCBI Taxonomy" id="1384038"/>
    <lineage>
        <taxon>Bacteria</taxon>
        <taxon>Bacillati</taxon>
        <taxon>Actinomycetota</taxon>
        <taxon>Actinomycetes</taxon>
        <taxon>Kitasatosporales</taxon>
        <taxon>Streptomycetaceae</taxon>
        <taxon>Streptomyces</taxon>
    </lineage>
</organism>